<gene>
    <name evidence="2" type="ORF">CPB83DRAFT_903297</name>
</gene>
<accession>A0A9P6JT68</accession>
<keyword evidence="1" id="KW-1133">Transmembrane helix</keyword>
<reference evidence="2" key="1">
    <citation type="submission" date="2020-11" db="EMBL/GenBank/DDBJ databases">
        <authorList>
            <consortium name="DOE Joint Genome Institute"/>
            <person name="Ahrendt S."/>
            <person name="Riley R."/>
            <person name="Andreopoulos W."/>
            <person name="Labutti K."/>
            <person name="Pangilinan J."/>
            <person name="Ruiz-Duenas F.J."/>
            <person name="Barrasa J.M."/>
            <person name="Sanchez-Garcia M."/>
            <person name="Camarero S."/>
            <person name="Miyauchi S."/>
            <person name="Serrano A."/>
            <person name="Linde D."/>
            <person name="Babiker R."/>
            <person name="Drula E."/>
            <person name="Ayuso-Fernandez I."/>
            <person name="Pacheco R."/>
            <person name="Padilla G."/>
            <person name="Ferreira P."/>
            <person name="Barriuso J."/>
            <person name="Kellner H."/>
            <person name="Castanera R."/>
            <person name="Alfaro M."/>
            <person name="Ramirez L."/>
            <person name="Pisabarro A.G."/>
            <person name="Kuo A."/>
            <person name="Tritt A."/>
            <person name="Lipzen A."/>
            <person name="He G."/>
            <person name="Yan M."/>
            <person name="Ng V."/>
            <person name="Cullen D."/>
            <person name="Martin F."/>
            <person name="Rosso M.-N."/>
            <person name="Henrissat B."/>
            <person name="Hibbett D."/>
            <person name="Martinez A.T."/>
            <person name="Grigoriev I.V."/>
        </authorList>
    </citation>
    <scope>NUCLEOTIDE SEQUENCE</scope>
    <source>
        <strain evidence="2">CBS 506.95</strain>
    </source>
</reference>
<evidence type="ECO:0000313" key="2">
    <source>
        <dbReference type="EMBL" id="KAF9532772.1"/>
    </source>
</evidence>
<feature type="transmembrane region" description="Helical" evidence="1">
    <location>
        <begin position="116"/>
        <end position="137"/>
    </location>
</feature>
<name>A0A9P6JT68_9AGAR</name>
<feature type="transmembrane region" description="Helical" evidence="1">
    <location>
        <begin position="199"/>
        <end position="220"/>
    </location>
</feature>
<protein>
    <submittedName>
        <fullName evidence="2">Uncharacterized protein</fullName>
    </submittedName>
</protein>
<keyword evidence="1" id="KW-0812">Transmembrane</keyword>
<dbReference type="AlphaFoldDB" id="A0A9P6JT68"/>
<feature type="transmembrane region" description="Helical" evidence="1">
    <location>
        <begin position="168"/>
        <end position="187"/>
    </location>
</feature>
<feature type="transmembrane region" description="Helical" evidence="1">
    <location>
        <begin position="232"/>
        <end position="252"/>
    </location>
</feature>
<sequence>MAAAYQWIQSSPVEVKRDIRLFSQIAFVTLGVMLWDVLGNLSFSFSIMRGRRRVTSILYFILQLCMILHPLFVVLSVNEYSGVSCGSRTWLSKVFGLIAVVCSSTMFLLRTIEIWGHGVTTMGGLGLPLLLQIGLWIRDLFPSKRTNIGVPFCDFIRTDSRLTLILTFYYSSLLVFMFFGLSAFKLVSFGRGKTVNRLFIGEGVIYFLPAALAYLAQAVLPSMHRNPVFGILGYPLSVVYPALCACLMYRGITDLGVDPRRPPYTSGFTQPSTNPQFVFASTPARGTPVGSPGLEGPSTSPLVSQDTELLSMDSRELNMKIDAELGIGQEGNQRTAATSKYPRFMKM</sequence>
<keyword evidence="3" id="KW-1185">Reference proteome</keyword>
<dbReference type="EMBL" id="MU157830">
    <property type="protein sequence ID" value="KAF9532772.1"/>
    <property type="molecule type" value="Genomic_DNA"/>
</dbReference>
<dbReference type="Proteomes" id="UP000807306">
    <property type="component" value="Unassembled WGS sequence"/>
</dbReference>
<keyword evidence="1" id="KW-0472">Membrane</keyword>
<feature type="transmembrane region" description="Helical" evidence="1">
    <location>
        <begin position="90"/>
        <end position="109"/>
    </location>
</feature>
<proteinExistence type="predicted"/>
<organism evidence="2 3">
    <name type="scientific">Crepidotus variabilis</name>
    <dbReference type="NCBI Taxonomy" id="179855"/>
    <lineage>
        <taxon>Eukaryota</taxon>
        <taxon>Fungi</taxon>
        <taxon>Dikarya</taxon>
        <taxon>Basidiomycota</taxon>
        <taxon>Agaricomycotina</taxon>
        <taxon>Agaricomycetes</taxon>
        <taxon>Agaricomycetidae</taxon>
        <taxon>Agaricales</taxon>
        <taxon>Agaricineae</taxon>
        <taxon>Crepidotaceae</taxon>
        <taxon>Crepidotus</taxon>
    </lineage>
</organism>
<feature type="transmembrane region" description="Helical" evidence="1">
    <location>
        <begin position="57"/>
        <end position="78"/>
    </location>
</feature>
<feature type="transmembrane region" description="Helical" evidence="1">
    <location>
        <begin position="21"/>
        <end position="45"/>
    </location>
</feature>
<evidence type="ECO:0000313" key="3">
    <source>
        <dbReference type="Proteomes" id="UP000807306"/>
    </source>
</evidence>
<evidence type="ECO:0000256" key="1">
    <source>
        <dbReference type="SAM" id="Phobius"/>
    </source>
</evidence>
<comment type="caution">
    <text evidence="2">The sequence shown here is derived from an EMBL/GenBank/DDBJ whole genome shotgun (WGS) entry which is preliminary data.</text>
</comment>